<dbReference type="EC" id="2.7.10.1" evidence="11"/>
<evidence type="ECO:0000256" key="6">
    <source>
        <dbReference type="ARBA" id="ARBA00022737"/>
    </source>
</evidence>
<dbReference type="PRINTS" id="PR00019">
    <property type="entry name" value="LEURICHRPT"/>
</dbReference>
<evidence type="ECO:0000256" key="5">
    <source>
        <dbReference type="ARBA" id="ARBA00022692"/>
    </source>
</evidence>
<dbReference type="EMBL" id="KN655893">
    <property type="protein sequence ID" value="KHN23861.1"/>
    <property type="molecule type" value="Genomic_DNA"/>
</dbReference>
<keyword evidence="13" id="KW-1185">Reference proteome</keyword>
<comment type="similarity">
    <text evidence="2">Belongs to the RLP family.</text>
</comment>
<keyword evidence="9 11" id="KW-0675">Receptor</keyword>
<reference evidence="12 13" key="2">
    <citation type="submission" date="2018-09" db="EMBL/GenBank/DDBJ databases">
        <title>A high-quality reference genome of wild soybean provides a powerful tool to mine soybean genomes.</title>
        <authorList>
            <person name="Xie M."/>
            <person name="Chung C.Y.L."/>
            <person name="Li M.-W."/>
            <person name="Wong F.-L."/>
            <person name="Chan T.-F."/>
            <person name="Lam H.-M."/>
        </authorList>
    </citation>
    <scope>NUCLEOTIDE SEQUENCE [LARGE SCALE GENOMIC DNA]</scope>
    <source>
        <strain evidence="13">cv. W05</strain>
        <tissue evidence="12">Hypocotyl of etiolated seedlings</tissue>
    </source>
</reference>
<comment type="subcellular location">
    <subcellularLocation>
        <location evidence="1">Cell membrane</location>
        <topology evidence="1">Single-pass type I membrane protein</topology>
    </subcellularLocation>
</comment>
<evidence type="ECO:0000256" key="8">
    <source>
        <dbReference type="ARBA" id="ARBA00023136"/>
    </source>
</evidence>
<dbReference type="InterPro" id="IPR032675">
    <property type="entry name" value="LRR_dom_sf"/>
</dbReference>
<reference evidence="11" key="1">
    <citation type="submission" date="2014-07" db="EMBL/GenBank/DDBJ databases">
        <title>Identification of a novel salt tolerance gene in wild soybean by whole-genome sequencing.</title>
        <authorList>
            <person name="Lam H.-M."/>
            <person name="Qi X."/>
            <person name="Li M.-W."/>
            <person name="Liu X."/>
            <person name="Xie M."/>
            <person name="Ni M."/>
            <person name="Xu X."/>
        </authorList>
    </citation>
    <scope>NUCLEOTIDE SEQUENCE [LARGE SCALE GENOMIC DNA]</scope>
    <source>
        <tissue evidence="11">Root</tissue>
    </source>
</reference>
<evidence type="ECO:0000313" key="12">
    <source>
        <dbReference type="EMBL" id="RZB66952.1"/>
    </source>
</evidence>
<evidence type="ECO:0000256" key="4">
    <source>
        <dbReference type="ARBA" id="ARBA00022614"/>
    </source>
</evidence>
<dbReference type="GO" id="GO:0004714">
    <property type="term" value="F:transmembrane receptor protein tyrosine kinase activity"/>
    <property type="evidence" value="ECO:0007669"/>
    <property type="project" value="UniProtKB-EC"/>
</dbReference>
<evidence type="ECO:0000256" key="3">
    <source>
        <dbReference type="ARBA" id="ARBA00022475"/>
    </source>
</evidence>
<dbReference type="SUPFAM" id="SSF52058">
    <property type="entry name" value="L domain-like"/>
    <property type="match status" value="1"/>
</dbReference>
<proteinExistence type="inferred from homology"/>
<dbReference type="InterPro" id="IPR001611">
    <property type="entry name" value="Leu-rich_rpt"/>
</dbReference>
<dbReference type="Proteomes" id="UP000289340">
    <property type="component" value="Chromosome 14"/>
</dbReference>
<accession>A0A0B2QQN0</accession>
<keyword evidence="7" id="KW-1133">Transmembrane helix</keyword>
<keyword evidence="8" id="KW-0472">Membrane</keyword>
<organism evidence="11">
    <name type="scientific">Glycine soja</name>
    <name type="common">Wild soybean</name>
    <dbReference type="NCBI Taxonomy" id="3848"/>
    <lineage>
        <taxon>Eukaryota</taxon>
        <taxon>Viridiplantae</taxon>
        <taxon>Streptophyta</taxon>
        <taxon>Embryophyta</taxon>
        <taxon>Tracheophyta</taxon>
        <taxon>Spermatophyta</taxon>
        <taxon>Magnoliopsida</taxon>
        <taxon>eudicotyledons</taxon>
        <taxon>Gunneridae</taxon>
        <taxon>Pentapetalae</taxon>
        <taxon>rosids</taxon>
        <taxon>fabids</taxon>
        <taxon>Fabales</taxon>
        <taxon>Fabaceae</taxon>
        <taxon>Papilionoideae</taxon>
        <taxon>50 kb inversion clade</taxon>
        <taxon>NPAAA clade</taxon>
        <taxon>indigoferoid/millettioid clade</taxon>
        <taxon>Phaseoleae</taxon>
        <taxon>Glycine</taxon>
        <taxon>Glycine subgen. Soja</taxon>
    </lineage>
</organism>
<name>A0A0B2QQN0_GLYSO</name>
<gene>
    <name evidence="12" type="ORF">D0Y65_037387</name>
    <name evidence="11" type="ORF">glysoja_028154</name>
</gene>
<evidence type="ECO:0000256" key="10">
    <source>
        <dbReference type="ARBA" id="ARBA00023180"/>
    </source>
</evidence>
<dbReference type="EMBL" id="QZWG01000014">
    <property type="protein sequence ID" value="RZB66952.1"/>
    <property type="molecule type" value="Genomic_DNA"/>
</dbReference>
<evidence type="ECO:0000256" key="7">
    <source>
        <dbReference type="ARBA" id="ARBA00022989"/>
    </source>
</evidence>
<evidence type="ECO:0000256" key="2">
    <source>
        <dbReference type="ARBA" id="ARBA00009592"/>
    </source>
</evidence>
<keyword evidence="10" id="KW-0325">Glycoprotein</keyword>
<dbReference type="PANTHER" id="PTHR27004:SF444">
    <property type="entry name" value="TM RESISTANCE PROTEIN, PUTATIVE-RELATED"/>
    <property type="match status" value="1"/>
</dbReference>
<dbReference type="GO" id="GO:0005886">
    <property type="term" value="C:plasma membrane"/>
    <property type="evidence" value="ECO:0007669"/>
    <property type="project" value="UniProtKB-SubCell"/>
</dbReference>
<keyword evidence="6" id="KW-0677">Repeat</keyword>
<evidence type="ECO:0000256" key="1">
    <source>
        <dbReference type="ARBA" id="ARBA00004251"/>
    </source>
</evidence>
<keyword evidence="4" id="KW-0433">Leucine-rich repeat</keyword>
<protein>
    <submittedName>
        <fullName evidence="11">Receptor-like protein 12</fullName>
        <ecNumber evidence="11">2.7.10.1</ecNumber>
    </submittedName>
    <submittedName>
        <fullName evidence="12">Receptor-like protein 33</fullName>
    </submittedName>
</protein>
<keyword evidence="3" id="KW-1003">Cell membrane</keyword>
<evidence type="ECO:0000256" key="9">
    <source>
        <dbReference type="ARBA" id="ARBA00023170"/>
    </source>
</evidence>
<dbReference type="Gene3D" id="3.80.10.10">
    <property type="entry name" value="Ribonuclease Inhibitor"/>
    <property type="match status" value="1"/>
</dbReference>
<keyword evidence="5" id="KW-0812">Transmembrane</keyword>
<evidence type="ECO:0000313" key="13">
    <source>
        <dbReference type="Proteomes" id="UP000289340"/>
    </source>
</evidence>
<dbReference type="Proteomes" id="UP000053555">
    <property type="component" value="Unassembled WGS sequence"/>
</dbReference>
<dbReference type="Pfam" id="PF13855">
    <property type="entry name" value="LRR_8"/>
    <property type="match status" value="1"/>
</dbReference>
<dbReference type="PANTHER" id="PTHR27004">
    <property type="entry name" value="RECEPTOR-LIKE PROTEIN 12 ISOFORM X1"/>
    <property type="match status" value="1"/>
</dbReference>
<dbReference type="FunFam" id="3.80.10.10:FF:000383">
    <property type="entry name" value="Leucine-rich repeat receptor protein kinase EMS1"/>
    <property type="match status" value="1"/>
</dbReference>
<evidence type="ECO:0000313" key="11">
    <source>
        <dbReference type="EMBL" id="KHN23861.1"/>
    </source>
</evidence>
<dbReference type="AlphaFoldDB" id="A0A0B2QQN0"/>
<sequence>MRTQVSLGAFDSTVTVTMKGMSMLLTKIPTDFVSIDLSGNKFEGEIPNVIGELHALKGLNLSHNRLSGLIPQSMGNLTNLESLDLSSNMLNGRIPTELTNLNFLSVLNLSHNYLVGEYLKENSSILFQMIPMRETWIWLATSGHRIWMWNGIWSGHGMLCVVNRKASMDCEKVWSLT</sequence>
<keyword evidence="11" id="KW-0808">Transferase</keyword>